<organism evidence="2 3">
    <name type="scientific">Gangjinia marincola</name>
    <dbReference type="NCBI Taxonomy" id="578463"/>
    <lineage>
        <taxon>Bacteria</taxon>
        <taxon>Pseudomonadati</taxon>
        <taxon>Bacteroidota</taxon>
        <taxon>Flavobacteriia</taxon>
        <taxon>Flavobacteriales</taxon>
        <taxon>Flavobacteriaceae</taxon>
        <taxon>Gangjinia</taxon>
    </lineage>
</organism>
<protein>
    <submittedName>
        <fullName evidence="2">DUF2911 domain-containing protein</fullName>
    </submittedName>
</protein>
<name>A0ABP3XTJ6_9FLAO</name>
<keyword evidence="1" id="KW-0732">Signal</keyword>
<evidence type="ECO:0000256" key="1">
    <source>
        <dbReference type="SAM" id="SignalP"/>
    </source>
</evidence>
<evidence type="ECO:0000313" key="2">
    <source>
        <dbReference type="EMBL" id="GAA0870917.1"/>
    </source>
</evidence>
<dbReference type="EMBL" id="BAAAFG010000001">
    <property type="protein sequence ID" value="GAA0870917.1"/>
    <property type="molecule type" value="Genomic_DNA"/>
</dbReference>
<dbReference type="Proteomes" id="UP001500507">
    <property type="component" value="Unassembled WGS sequence"/>
</dbReference>
<comment type="caution">
    <text evidence="2">The sequence shown here is derived from an EMBL/GenBank/DDBJ whole genome shotgun (WGS) entry which is preliminary data.</text>
</comment>
<dbReference type="Pfam" id="PF11138">
    <property type="entry name" value="DUF2911"/>
    <property type="match status" value="1"/>
</dbReference>
<feature type="chain" id="PRO_5045945665" evidence="1">
    <location>
        <begin position="20"/>
        <end position="281"/>
    </location>
</feature>
<proteinExistence type="predicted"/>
<keyword evidence="3" id="KW-1185">Reference proteome</keyword>
<reference evidence="3" key="1">
    <citation type="journal article" date="2019" name="Int. J. Syst. Evol. Microbiol.">
        <title>The Global Catalogue of Microorganisms (GCM) 10K type strain sequencing project: providing services to taxonomists for standard genome sequencing and annotation.</title>
        <authorList>
            <consortium name="The Broad Institute Genomics Platform"/>
            <consortium name="The Broad Institute Genome Sequencing Center for Infectious Disease"/>
            <person name="Wu L."/>
            <person name="Ma J."/>
        </authorList>
    </citation>
    <scope>NUCLEOTIDE SEQUENCE [LARGE SCALE GENOMIC DNA]</scope>
    <source>
        <strain evidence="3">JCM 16082</strain>
    </source>
</reference>
<evidence type="ECO:0000313" key="3">
    <source>
        <dbReference type="Proteomes" id="UP001500507"/>
    </source>
</evidence>
<accession>A0ABP3XTJ6</accession>
<sequence length="281" mass="31056">MKKIVLFIACAAFLSTAYAQVKTPQPSPMAKVEQVVGLTNVTLEYSRPAMRGRTVFGDLVPFDKLWRTGANANTKIMFDQDVMVGGKELKKGTYALFTKPGKDQWEVIFYSDASNWGTPQNWDESKVAAKVMTKAMKAPKTAESFTIMFADVMPDGANMHIHWADTMVSVPVKVMTDQMVMASIDQALSGPSGADYYAAAVYYKDSGKDMKKAKEYMDKAMSMIEKPGFWQLRQQSLILAANGEKKEAIKVAKMSLEGAKAAGNADYVKMNEDSLKEWGAM</sequence>
<dbReference type="InterPro" id="IPR021314">
    <property type="entry name" value="DUF2911"/>
</dbReference>
<dbReference type="RefSeq" id="WP_343762336.1">
    <property type="nucleotide sequence ID" value="NZ_BAAAFG010000001.1"/>
</dbReference>
<gene>
    <name evidence="2" type="ORF">GCM10009117_00620</name>
</gene>
<feature type="signal peptide" evidence="1">
    <location>
        <begin position="1"/>
        <end position="19"/>
    </location>
</feature>